<evidence type="ECO:0000313" key="4">
    <source>
        <dbReference type="Proteomes" id="UP001153148"/>
    </source>
</evidence>
<dbReference type="Gene3D" id="3.40.50.720">
    <property type="entry name" value="NAD(P)-binding Rossmann-like Domain"/>
    <property type="match status" value="1"/>
</dbReference>
<dbReference type="InterPro" id="IPR026055">
    <property type="entry name" value="FAR"/>
</dbReference>
<proteinExistence type="inferred from homology"/>
<dbReference type="Pfam" id="PF07993">
    <property type="entry name" value="NAD_binding_4"/>
    <property type="match status" value="1"/>
</dbReference>
<keyword evidence="1" id="KW-0521">NADP</keyword>
<dbReference type="SUPFAM" id="SSF51735">
    <property type="entry name" value="NAD(P)-binding Rossmann-fold domains"/>
    <property type="match status" value="1"/>
</dbReference>
<dbReference type="EMBL" id="CAJPIN010003740">
    <property type="protein sequence ID" value="CAG2056363.1"/>
    <property type="molecule type" value="Genomic_DNA"/>
</dbReference>
<comment type="similarity">
    <text evidence="1">Belongs to the fatty acyl-CoA reductase family.</text>
</comment>
<comment type="function">
    <text evidence="1">Catalyzes the reduction of fatty acyl-CoA to fatty alcohols.</text>
</comment>
<keyword evidence="1" id="KW-0560">Oxidoreductase</keyword>
<evidence type="ECO:0000313" key="3">
    <source>
        <dbReference type="EMBL" id="CAG2056363.1"/>
    </source>
</evidence>
<evidence type="ECO:0000259" key="2">
    <source>
        <dbReference type="Pfam" id="PF07993"/>
    </source>
</evidence>
<dbReference type="PANTHER" id="PTHR11011:SF60">
    <property type="entry name" value="FATTY ACYL-COA REDUCTASE-RELATED"/>
    <property type="match status" value="1"/>
</dbReference>
<name>A0ABN7NP70_TIMPD</name>
<sequence length="113" mass="12459">MEQKEQDIELPYPGSTTSWGKEKVVVQLSETPGLKEEVPKFRHRVVALSGDCALPGLGLSETDRLKLVDQVNIVFHGAATVRFDERIDVAIGINASGTKNMLELARNMIGLKR</sequence>
<gene>
    <name evidence="3" type="ORF">TPAB3V08_LOCUS3355</name>
</gene>
<organism evidence="3 4">
    <name type="scientific">Timema podura</name>
    <name type="common">Walking stick</name>
    <dbReference type="NCBI Taxonomy" id="61482"/>
    <lineage>
        <taxon>Eukaryota</taxon>
        <taxon>Metazoa</taxon>
        <taxon>Ecdysozoa</taxon>
        <taxon>Arthropoda</taxon>
        <taxon>Hexapoda</taxon>
        <taxon>Insecta</taxon>
        <taxon>Pterygota</taxon>
        <taxon>Neoptera</taxon>
        <taxon>Polyneoptera</taxon>
        <taxon>Phasmatodea</taxon>
        <taxon>Timematodea</taxon>
        <taxon>Timematoidea</taxon>
        <taxon>Timematidae</taxon>
        <taxon>Timema</taxon>
    </lineage>
</organism>
<keyword evidence="1" id="KW-0443">Lipid metabolism</keyword>
<dbReference type="EC" id="1.2.1.84" evidence="1"/>
<dbReference type="Proteomes" id="UP001153148">
    <property type="component" value="Unassembled WGS sequence"/>
</dbReference>
<accession>A0ABN7NP70</accession>
<reference evidence="3" key="1">
    <citation type="submission" date="2021-03" db="EMBL/GenBank/DDBJ databases">
        <authorList>
            <person name="Tran Van P."/>
        </authorList>
    </citation>
    <scope>NUCLEOTIDE SEQUENCE</scope>
</reference>
<dbReference type="InterPro" id="IPR036291">
    <property type="entry name" value="NAD(P)-bd_dom_sf"/>
</dbReference>
<protein>
    <recommendedName>
        <fullName evidence="1">Fatty acyl-CoA reductase</fullName>
        <ecNumber evidence="1">1.2.1.84</ecNumber>
    </recommendedName>
</protein>
<keyword evidence="4" id="KW-1185">Reference proteome</keyword>
<feature type="domain" description="Thioester reductase (TE)" evidence="2">
    <location>
        <begin position="35"/>
        <end position="109"/>
    </location>
</feature>
<keyword evidence="1" id="KW-0444">Lipid biosynthesis</keyword>
<evidence type="ECO:0000256" key="1">
    <source>
        <dbReference type="RuleBase" id="RU363097"/>
    </source>
</evidence>
<comment type="catalytic activity">
    <reaction evidence="1">
        <text>a long-chain fatty acyl-CoA + 2 NADPH + 2 H(+) = a long-chain primary fatty alcohol + 2 NADP(+) + CoA</text>
        <dbReference type="Rhea" id="RHEA:52716"/>
        <dbReference type="ChEBI" id="CHEBI:15378"/>
        <dbReference type="ChEBI" id="CHEBI:57287"/>
        <dbReference type="ChEBI" id="CHEBI:57783"/>
        <dbReference type="ChEBI" id="CHEBI:58349"/>
        <dbReference type="ChEBI" id="CHEBI:77396"/>
        <dbReference type="ChEBI" id="CHEBI:83139"/>
        <dbReference type="EC" id="1.2.1.84"/>
    </reaction>
</comment>
<dbReference type="PANTHER" id="PTHR11011">
    <property type="entry name" value="MALE STERILITY PROTEIN 2-RELATED"/>
    <property type="match status" value="1"/>
</dbReference>
<comment type="caution">
    <text evidence="3">The sequence shown here is derived from an EMBL/GenBank/DDBJ whole genome shotgun (WGS) entry which is preliminary data.</text>
</comment>
<dbReference type="InterPro" id="IPR013120">
    <property type="entry name" value="FAR_NAD-bd"/>
</dbReference>